<reference evidence="7" key="1">
    <citation type="submission" date="2023-01" db="EMBL/GenBank/DDBJ databases">
        <title>Metagenome sequencing of chrysophaentin producing Chrysophaeum taylorii.</title>
        <authorList>
            <person name="Davison J."/>
            <person name="Bewley C."/>
        </authorList>
    </citation>
    <scope>NUCLEOTIDE SEQUENCE</scope>
    <source>
        <strain evidence="7">NIES-1699</strain>
    </source>
</reference>
<comment type="caution">
    <text evidence="7">The sequence shown here is derived from an EMBL/GenBank/DDBJ whole genome shotgun (WGS) entry which is preliminary data.</text>
</comment>
<dbReference type="Pfam" id="PF00439">
    <property type="entry name" value="Bromodomain"/>
    <property type="match status" value="1"/>
</dbReference>
<dbReference type="SUPFAM" id="SSF47370">
    <property type="entry name" value="Bromodomain"/>
    <property type="match status" value="1"/>
</dbReference>
<evidence type="ECO:0000256" key="1">
    <source>
        <dbReference type="ARBA" id="ARBA00023117"/>
    </source>
</evidence>
<gene>
    <name evidence="7" type="ORF">CTAYLR_007346</name>
</gene>
<feature type="compositionally biased region" description="Pro residues" evidence="4">
    <location>
        <begin position="670"/>
        <end position="682"/>
    </location>
</feature>
<dbReference type="GO" id="GO:0006355">
    <property type="term" value="P:regulation of DNA-templated transcription"/>
    <property type="evidence" value="ECO:0007669"/>
    <property type="project" value="TreeGrafter"/>
</dbReference>
<evidence type="ECO:0000256" key="3">
    <source>
        <dbReference type="SAM" id="Coils"/>
    </source>
</evidence>
<feature type="region of interest" description="Disordered" evidence="4">
    <location>
        <begin position="642"/>
        <end position="718"/>
    </location>
</feature>
<feature type="compositionally biased region" description="Low complexity" evidence="4">
    <location>
        <begin position="655"/>
        <end position="669"/>
    </location>
</feature>
<evidence type="ECO:0000256" key="4">
    <source>
        <dbReference type="SAM" id="MobiDB-lite"/>
    </source>
</evidence>
<dbReference type="InterPro" id="IPR038336">
    <property type="entry name" value="NET_sf"/>
</dbReference>
<dbReference type="Pfam" id="PF17035">
    <property type="entry name" value="BET"/>
    <property type="match status" value="1"/>
</dbReference>
<dbReference type="InterPro" id="IPR027353">
    <property type="entry name" value="NET_dom"/>
</dbReference>
<keyword evidence="1 2" id="KW-0103">Bromodomain</keyword>
<feature type="domain" description="NET" evidence="6">
    <location>
        <begin position="569"/>
        <end position="651"/>
    </location>
</feature>
<dbReference type="GO" id="GO:0006338">
    <property type="term" value="P:chromatin remodeling"/>
    <property type="evidence" value="ECO:0007669"/>
    <property type="project" value="TreeGrafter"/>
</dbReference>
<feature type="compositionally biased region" description="Acidic residues" evidence="4">
    <location>
        <begin position="704"/>
        <end position="718"/>
    </location>
</feature>
<feature type="coiled-coil region" evidence="3">
    <location>
        <begin position="523"/>
        <end position="550"/>
    </location>
</feature>
<feature type="compositionally biased region" description="Low complexity" evidence="4">
    <location>
        <begin position="431"/>
        <end position="442"/>
    </location>
</feature>
<sequence>MGDTGTTKAEEEARRGVFEDDSDVSEEDEKLAERASKAGDVTSFIVSTESTEQTTRSGAAARREEEDEEGPSVVEEWTGRKEPPIPAPAEQTCTMKGEISEGGKLNGRWGMTRAALADDSQTSKFEYRRKVPRGGAPVSLAADPSTLAVRLSGSYAGHFFLQVPGKAQPVKIEEKTMTLTFVLNTADGFNIRGQGKNRYGDFRIQGTCGLDGDGVELFRTYPPKNAPPPPPPPPPPKVEDDEEDEPRKQSGKDLMRVQAALKSASSSNSRPPKKRSQAEISPAAGGSSASKRSARPRKAPSKLAEPGGHQRTSVAVQSLSEPLRKCHAIVCQLERVPGAQWFAAPVDPAAAGVLHYPTIVPDPMDLGTVKRRLEENDYLDAHAFAADVRLVLRNALTFNVLPEAQVHEAARDLHDKFEEAMKGLWKQLAAPASASKASATSSSKKRDLAANDDDDDALATAFGGKRPRSKQQPASSSASGGKGGKKGKKGPRGSAGSGDDDDASTKSFSRQNSSSQLVPVEQLYTMQQQMASMQATIEALQQKAAETEVQVQMNMELATAPSGPSKSATKKAALAKKPLTFDEKSQLSNDINSLPPEKLGHVVKIVQEHMPLASSNNDDEIEIDIETLDTATLRHLQTYVKQALRKKGGPRKSKQQTLKNQQQQQQQPLQKPPEPAPHPPADPVDDGQQLVDMALGGGLGPGFESDDDDDDDLGLALG</sequence>
<proteinExistence type="predicted"/>
<dbReference type="InterPro" id="IPR001487">
    <property type="entry name" value="Bromodomain"/>
</dbReference>
<keyword evidence="3" id="KW-0175">Coiled coil</keyword>
<accession>A0AAD7UKB6</accession>
<feature type="compositionally biased region" description="Low complexity" evidence="4">
    <location>
        <begin position="259"/>
        <end position="270"/>
    </location>
</feature>
<dbReference type="GO" id="GO:0000785">
    <property type="term" value="C:chromatin"/>
    <property type="evidence" value="ECO:0007669"/>
    <property type="project" value="TreeGrafter"/>
</dbReference>
<dbReference type="PROSITE" id="PS50014">
    <property type="entry name" value="BROMODOMAIN_2"/>
    <property type="match status" value="1"/>
</dbReference>
<dbReference type="InterPro" id="IPR050935">
    <property type="entry name" value="Bromo_chromatin_reader"/>
</dbReference>
<feature type="region of interest" description="Disordered" evidence="4">
    <location>
        <begin position="214"/>
        <end position="316"/>
    </location>
</feature>
<evidence type="ECO:0000259" key="6">
    <source>
        <dbReference type="PROSITE" id="PS51525"/>
    </source>
</evidence>
<feature type="compositionally biased region" description="Polar residues" evidence="4">
    <location>
        <begin position="44"/>
        <end position="55"/>
    </location>
</feature>
<feature type="compositionally biased region" description="Acidic residues" evidence="4">
    <location>
        <begin position="19"/>
        <end position="30"/>
    </location>
</feature>
<dbReference type="PANTHER" id="PTHR22880">
    <property type="entry name" value="FALZ-RELATED BROMODOMAIN-CONTAINING PROTEINS"/>
    <property type="match status" value="1"/>
</dbReference>
<feature type="region of interest" description="Disordered" evidence="4">
    <location>
        <begin position="1"/>
        <end position="89"/>
    </location>
</feature>
<feature type="compositionally biased region" description="Low complexity" evidence="4">
    <location>
        <begin position="281"/>
        <end position="291"/>
    </location>
</feature>
<dbReference type="PROSITE" id="PS51525">
    <property type="entry name" value="NET"/>
    <property type="match status" value="1"/>
</dbReference>
<organism evidence="7 8">
    <name type="scientific">Chrysophaeum taylorii</name>
    <dbReference type="NCBI Taxonomy" id="2483200"/>
    <lineage>
        <taxon>Eukaryota</taxon>
        <taxon>Sar</taxon>
        <taxon>Stramenopiles</taxon>
        <taxon>Ochrophyta</taxon>
        <taxon>Pelagophyceae</taxon>
        <taxon>Pelagomonadales</taxon>
        <taxon>Pelagomonadaceae</taxon>
        <taxon>Chrysophaeum</taxon>
    </lineage>
</organism>
<feature type="compositionally biased region" description="Polar residues" evidence="4">
    <location>
        <begin position="505"/>
        <end position="516"/>
    </location>
</feature>
<keyword evidence="8" id="KW-1185">Reference proteome</keyword>
<feature type="compositionally biased region" description="Pro residues" evidence="4">
    <location>
        <begin position="224"/>
        <end position="236"/>
    </location>
</feature>
<feature type="compositionally biased region" description="Basic and acidic residues" evidence="4">
    <location>
        <begin position="245"/>
        <end position="255"/>
    </location>
</feature>
<evidence type="ECO:0000256" key="2">
    <source>
        <dbReference type="PROSITE-ProRule" id="PRU00035"/>
    </source>
</evidence>
<dbReference type="GO" id="GO:0005634">
    <property type="term" value="C:nucleus"/>
    <property type="evidence" value="ECO:0007669"/>
    <property type="project" value="TreeGrafter"/>
</dbReference>
<dbReference type="PRINTS" id="PR00503">
    <property type="entry name" value="BROMODOMAIN"/>
</dbReference>
<dbReference type="PANTHER" id="PTHR22880:SF225">
    <property type="entry name" value="BROMODOMAIN-CONTAINING PROTEIN BET-1-RELATED"/>
    <property type="match status" value="1"/>
</dbReference>
<dbReference type="EMBL" id="JAQMWT010000230">
    <property type="protein sequence ID" value="KAJ8607187.1"/>
    <property type="molecule type" value="Genomic_DNA"/>
</dbReference>
<name>A0AAD7UKB6_9STRA</name>
<dbReference type="Proteomes" id="UP001230188">
    <property type="component" value="Unassembled WGS sequence"/>
</dbReference>
<feature type="domain" description="Bromo" evidence="5">
    <location>
        <begin position="334"/>
        <end position="399"/>
    </location>
</feature>
<feature type="compositionally biased region" description="Basic residues" evidence="4">
    <location>
        <begin position="643"/>
        <end position="654"/>
    </location>
</feature>
<dbReference type="Gene3D" id="1.20.920.10">
    <property type="entry name" value="Bromodomain-like"/>
    <property type="match status" value="1"/>
</dbReference>
<evidence type="ECO:0000313" key="7">
    <source>
        <dbReference type="EMBL" id="KAJ8607187.1"/>
    </source>
</evidence>
<dbReference type="InterPro" id="IPR036427">
    <property type="entry name" value="Bromodomain-like_sf"/>
</dbReference>
<feature type="compositionally biased region" description="Basic and acidic residues" evidence="4">
    <location>
        <begin position="8"/>
        <end position="18"/>
    </location>
</feature>
<evidence type="ECO:0000259" key="5">
    <source>
        <dbReference type="PROSITE" id="PS50014"/>
    </source>
</evidence>
<evidence type="ECO:0000313" key="8">
    <source>
        <dbReference type="Proteomes" id="UP001230188"/>
    </source>
</evidence>
<protein>
    <submittedName>
        <fullName evidence="7">Uncharacterized protein</fullName>
    </submittedName>
</protein>
<dbReference type="Gene3D" id="1.20.1270.220">
    <property type="match status" value="1"/>
</dbReference>
<dbReference type="SMART" id="SM00297">
    <property type="entry name" value="BROMO"/>
    <property type="match status" value="1"/>
</dbReference>
<dbReference type="AlphaFoldDB" id="A0AAD7UKB6"/>
<feature type="region of interest" description="Disordered" evidence="4">
    <location>
        <begin position="431"/>
        <end position="516"/>
    </location>
</feature>
<feature type="compositionally biased region" description="Low complexity" evidence="4">
    <location>
        <begin position="470"/>
        <end position="479"/>
    </location>
</feature>